<keyword evidence="2" id="KW-1185">Reference proteome</keyword>
<dbReference type="EMBL" id="JBHTBQ010000039">
    <property type="protein sequence ID" value="MFC7421610.1"/>
    <property type="molecule type" value="Genomic_DNA"/>
</dbReference>
<reference evidence="2" key="1">
    <citation type="journal article" date="2019" name="Int. J. Syst. Evol. Microbiol.">
        <title>The Global Catalogue of Microorganisms (GCM) 10K type strain sequencing project: providing services to taxonomists for standard genome sequencing and annotation.</title>
        <authorList>
            <consortium name="The Broad Institute Genomics Platform"/>
            <consortium name="The Broad Institute Genome Sequencing Center for Infectious Disease"/>
            <person name="Wu L."/>
            <person name="Ma J."/>
        </authorList>
    </citation>
    <scope>NUCLEOTIDE SEQUENCE [LARGE SCALE GENOMIC DNA]</scope>
    <source>
        <strain evidence="2">CCUG 62945</strain>
    </source>
</reference>
<gene>
    <name evidence="1" type="ORF">ACFQNF_17240</name>
</gene>
<evidence type="ECO:0000313" key="1">
    <source>
        <dbReference type="EMBL" id="MFC7421610.1"/>
    </source>
</evidence>
<evidence type="ECO:0000313" key="2">
    <source>
        <dbReference type="Proteomes" id="UP001596473"/>
    </source>
</evidence>
<organism evidence="1 2">
    <name type="scientific">Iodobacter arcticus</name>
    <dbReference type="NCBI Taxonomy" id="590593"/>
    <lineage>
        <taxon>Bacteria</taxon>
        <taxon>Pseudomonadati</taxon>
        <taxon>Pseudomonadota</taxon>
        <taxon>Betaproteobacteria</taxon>
        <taxon>Neisseriales</taxon>
        <taxon>Chitinibacteraceae</taxon>
        <taxon>Iodobacter</taxon>
    </lineage>
</organism>
<dbReference type="RefSeq" id="WP_380189154.1">
    <property type="nucleotide sequence ID" value="NZ_JBHTBQ010000039.1"/>
</dbReference>
<sequence length="156" mass="17446">MSTDLRFKNIAFRLQCSPVLNKGLPVFPINTDIPDYGVDTHTIENWQWFQAVGHLVASELAAKPRGTVAVLAEEERAYWLALIEEQYYLATAPIIEGEIYLAAAALARDLVGVCGDELAYMRGGLASWLLNQTTLQVEARQLQCWQTLPTYAGWDD</sequence>
<name>A0ABW2R2W1_9NEIS</name>
<proteinExistence type="predicted"/>
<comment type="caution">
    <text evidence="1">The sequence shown here is derived from an EMBL/GenBank/DDBJ whole genome shotgun (WGS) entry which is preliminary data.</text>
</comment>
<dbReference type="Proteomes" id="UP001596473">
    <property type="component" value="Unassembled WGS sequence"/>
</dbReference>
<protein>
    <submittedName>
        <fullName evidence="1">Uncharacterized protein</fullName>
    </submittedName>
</protein>
<accession>A0ABW2R2W1</accession>